<evidence type="ECO:0000256" key="3">
    <source>
        <dbReference type="ARBA" id="ARBA00022679"/>
    </source>
</evidence>
<dbReference type="InterPro" id="IPR004563">
    <property type="entry name" value="Apolipo_AcylTrfase"/>
</dbReference>
<proteinExistence type="predicted"/>
<dbReference type="GO" id="GO:0001522">
    <property type="term" value="P:pseudouridine synthesis"/>
    <property type="evidence" value="ECO:0007669"/>
    <property type="project" value="InterPro"/>
</dbReference>
<evidence type="ECO:0000256" key="4">
    <source>
        <dbReference type="ARBA" id="ARBA00022692"/>
    </source>
</evidence>
<evidence type="ECO:0000256" key="7">
    <source>
        <dbReference type="ARBA" id="ARBA00023315"/>
    </source>
</evidence>
<organism evidence="9 10">
    <name type="scientific">Meiothermus luteus</name>
    <dbReference type="NCBI Taxonomy" id="2026184"/>
    <lineage>
        <taxon>Bacteria</taxon>
        <taxon>Thermotogati</taxon>
        <taxon>Deinococcota</taxon>
        <taxon>Deinococci</taxon>
        <taxon>Thermales</taxon>
        <taxon>Thermaceae</taxon>
        <taxon>Meiothermus</taxon>
    </lineage>
</organism>
<dbReference type="GO" id="GO:0005886">
    <property type="term" value="C:plasma membrane"/>
    <property type="evidence" value="ECO:0007669"/>
    <property type="project" value="UniProtKB-SubCell"/>
</dbReference>
<evidence type="ECO:0000313" key="9">
    <source>
        <dbReference type="EMBL" id="RIH87902.1"/>
    </source>
</evidence>
<dbReference type="CDD" id="cd07571">
    <property type="entry name" value="ALP_N-acyl_transferase"/>
    <property type="match status" value="1"/>
</dbReference>
<keyword evidence="5" id="KW-1133">Transmembrane helix</keyword>
<keyword evidence="10" id="KW-1185">Reference proteome</keyword>
<keyword evidence="9" id="KW-0449">Lipoprotein</keyword>
<accession>A0A399EZD9</accession>
<dbReference type="InterPro" id="IPR036526">
    <property type="entry name" value="C-N_Hydrolase_sf"/>
</dbReference>
<name>A0A399EZD9_9DEIN</name>
<keyword evidence="4" id="KW-0812">Transmembrane</keyword>
<protein>
    <submittedName>
        <fullName evidence="9">Apolipoprotein N-acyltransferase</fullName>
        <ecNumber evidence="9">2.3.1.-</ecNumber>
    </submittedName>
</protein>
<dbReference type="EC" id="2.3.1.-" evidence="9"/>
<evidence type="ECO:0000259" key="8">
    <source>
        <dbReference type="PROSITE" id="PS50263"/>
    </source>
</evidence>
<dbReference type="EMBL" id="QWKZ01000017">
    <property type="protein sequence ID" value="RIH87902.1"/>
    <property type="molecule type" value="Genomic_DNA"/>
</dbReference>
<dbReference type="AlphaFoldDB" id="A0A399EZD9"/>
<keyword evidence="7 9" id="KW-0012">Acyltransferase</keyword>
<dbReference type="Proteomes" id="UP000265800">
    <property type="component" value="Unassembled WGS sequence"/>
</dbReference>
<sequence>MGDHTALLVQGNINPLRKLEGFSADEIYQELTRQGLRAHPEAAVVVWPETAVAHLSPDLTSLLGPRELLSGLETGFSNRMVLFKGGQITHQYDKNRLVPFGENFPWGEALRPLYRFFFRALGFEGELVGRTPGQGYTPLGRYGAFICYESVFPSVARALALEGAEVLVLASNDAWYGPSFGGQQHFQMGRLRAVETGRWLLRAGNDGVTAVVDPYGRVVAQLPQRQAGFLGGTFAYRQAQTPYARLGDWAVGLAGLFGLVGLRRRGKGAIV</sequence>
<dbReference type="NCBIfam" id="TIGR00546">
    <property type="entry name" value="lnt"/>
    <property type="match status" value="1"/>
</dbReference>
<dbReference type="InterPro" id="IPR003010">
    <property type="entry name" value="C-N_Hydrolase"/>
</dbReference>
<comment type="subcellular location">
    <subcellularLocation>
        <location evidence="1">Cell membrane</location>
        <topology evidence="1">Multi-pass membrane protein</topology>
    </subcellularLocation>
</comment>
<evidence type="ECO:0000256" key="5">
    <source>
        <dbReference type="ARBA" id="ARBA00022989"/>
    </source>
</evidence>
<evidence type="ECO:0000256" key="6">
    <source>
        <dbReference type="ARBA" id="ARBA00023136"/>
    </source>
</evidence>
<dbReference type="GO" id="GO:0016410">
    <property type="term" value="F:N-acyltransferase activity"/>
    <property type="evidence" value="ECO:0007669"/>
    <property type="project" value="InterPro"/>
</dbReference>
<feature type="domain" description="CN hydrolase" evidence="8">
    <location>
        <begin position="9"/>
        <end position="236"/>
    </location>
</feature>
<dbReference type="GO" id="GO:0042158">
    <property type="term" value="P:lipoprotein biosynthetic process"/>
    <property type="evidence" value="ECO:0007669"/>
    <property type="project" value="InterPro"/>
</dbReference>
<gene>
    <name evidence="9" type="primary">lnt</name>
    <name evidence="9" type="ORF">Mlute_00774</name>
</gene>
<keyword evidence="2" id="KW-1003">Cell membrane</keyword>
<dbReference type="PROSITE" id="PS50263">
    <property type="entry name" value="CN_HYDROLASE"/>
    <property type="match status" value="1"/>
</dbReference>
<comment type="caution">
    <text evidence="9">The sequence shown here is derived from an EMBL/GenBank/DDBJ whole genome shotgun (WGS) entry which is preliminary data.</text>
</comment>
<dbReference type="Gene3D" id="3.60.110.10">
    <property type="entry name" value="Carbon-nitrogen hydrolase"/>
    <property type="match status" value="1"/>
</dbReference>
<dbReference type="PANTHER" id="PTHR38686">
    <property type="entry name" value="APOLIPOPROTEIN N-ACYLTRANSFERASE"/>
    <property type="match status" value="1"/>
</dbReference>
<dbReference type="SUPFAM" id="SSF56317">
    <property type="entry name" value="Carbon-nitrogen hydrolase"/>
    <property type="match status" value="1"/>
</dbReference>
<evidence type="ECO:0000256" key="1">
    <source>
        <dbReference type="ARBA" id="ARBA00004651"/>
    </source>
</evidence>
<evidence type="ECO:0000256" key="2">
    <source>
        <dbReference type="ARBA" id="ARBA00022475"/>
    </source>
</evidence>
<dbReference type="GO" id="GO:0003723">
    <property type="term" value="F:RNA binding"/>
    <property type="evidence" value="ECO:0007669"/>
    <property type="project" value="InterPro"/>
</dbReference>
<reference evidence="9 10" key="1">
    <citation type="submission" date="2018-08" db="EMBL/GenBank/DDBJ databases">
        <title>Meiothermus luteus KCTC 52599 genome sequencing project.</title>
        <authorList>
            <person name="Da Costa M.S."/>
            <person name="Albuquerque L."/>
            <person name="Raposo P."/>
            <person name="Froufe H.J.C."/>
            <person name="Barroso C.S."/>
            <person name="Egas C."/>
        </authorList>
    </citation>
    <scope>NUCLEOTIDE SEQUENCE [LARGE SCALE GENOMIC DNA]</scope>
    <source>
        <strain evidence="9 10">KCTC 52599</strain>
    </source>
</reference>
<dbReference type="Pfam" id="PF00795">
    <property type="entry name" value="CN_hydrolase"/>
    <property type="match status" value="1"/>
</dbReference>
<evidence type="ECO:0000313" key="10">
    <source>
        <dbReference type="Proteomes" id="UP000265800"/>
    </source>
</evidence>
<dbReference type="GO" id="GO:0009982">
    <property type="term" value="F:pseudouridine synthase activity"/>
    <property type="evidence" value="ECO:0007669"/>
    <property type="project" value="InterPro"/>
</dbReference>
<keyword evidence="3 9" id="KW-0808">Transferase</keyword>
<keyword evidence="6" id="KW-0472">Membrane</keyword>
<dbReference type="PANTHER" id="PTHR38686:SF1">
    <property type="entry name" value="APOLIPOPROTEIN N-ACYLTRANSFERASE"/>
    <property type="match status" value="1"/>
</dbReference>